<dbReference type="CDD" id="cd03046">
    <property type="entry name" value="GST_N_GTT1_like"/>
    <property type="match status" value="1"/>
</dbReference>
<comment type="similarity">
    <text evidence="1">Belongs to the GST superfamily.</text>
</comment>
<dbReference type="InterPro" id="IPR036282">
    <property type="entry name" value="Glutathione-S-Trfase_C_sf"/>
</dbReference>
<dbReference type="RefSeq" id="XP_025343717.1">
    <property type="nucleotide sequence ID" value="XM_025486167.1"/>
</dbReference>
<feature type="domain" description="GST C-terminal" evidence="3">
    <location>
        <begin position="114"/>
        <end position="259"/>
    </location>
</feature>
<dbReference type="InterPro" id="IPR036249">
    <property type="entry name" value="Thioredoxin-like_sf"/>
</dbReference>
<dbReference type="OrthoDB" id="2098326at2759"/>
<dbReference type="SUPFAM" id="SSF47616">
    <property type="entry name" value="GST C-terminal domain-like"/>
    <property type="match status" value="1"/>
</dbReference>
<dbReference type="EMBL" id="PKFO01000010">
    <property type="protein sequence ID" value="PVH22777.1"/>
    <property type="molecule type" value="Genomic_DNA"/>
</dbReference>
<dbReference type="SFLD" id="SFLDS00019">
    <property type="entry name" value="Glutathione_Transferase_(cytos"/>
    <property type="match status" value="1"/>
</dbReference>
<evidence type="ECO:0000256" key="1">
    <source>
        <dbReference type="ARBA" id="ARBA00007409"/>
    </source>
</evidence>
<dbReference type="PROSITE" id="PS50405">
    <property type="entry name" value="GST_CTER"/>
    <property type="match status" value="1"/>
</dbReference>
<dbReference type="Gene3D" id="3.40.30.10">
    <property type="entry name" value="Glutaredoxin"/>
    <property type="match status" value="1"/>
</dbReference>
<dbReference type="PROSITE" id="PS50404">
    <property type="entry name" value="GST_NTER"/>
    <property type="match status" value="1"/>
</dbReference>
<evidence type="ECO:0000313" key="4">
    <source>
        <dbReference type="EMBL" id="PVH22777.1"/>
    </source>
</evidence>
<dbReference type="Pfam" id="PF00043">
    <property type="entry name" value="GST_C"/>
    <property type="match status" value="1"/>
</dbReference>
<dbReference type="Gene3D" id="1.20.1050.10">
    <property type="match status" value="1"/>
</dbReference>
<dbReference type="InterPro" id="IPR004046">
    <property type="entry name" value="GST_C"/>
</dbReference>
<reference evidence="4 5" key="1">
    <citation type="submission" date="2017-12" db="EMBL/GenBank/DDBJ databases">
        <title>Genome Sequence of a Multidrug-Resistant Candida haemulonii Isolate from a Patient with Chronic Leg Ulcers in Israel.</title>
        <authorList>
            <person name="Chow N.A."/>
            <person name="Gade L."/>
            <person name="Batra D."/>
            <person name="Rowe L.A."/>
            <person name="Ben-Ami R."/>
            <person name="Loparev V.N."/>
            <person name="Litvintseva A.P."/>
        </authorList>
    </citation>
    <scope>NUCLEOTIDE SEQUENCE [LARGE SCALE GENOMIC DNA]</scope>
    <source>
        <strain evidence="4 5">B11899</strain>
    </source>
</reference>
<protein>
    <recommendedName>
        <fullName evidence="6">Glutathione S-transferase</fullName>
    </recommendedName>
</protein>
<comment type="caution">
    <text evidence="4">The sequence shown here is derived from an EMBL/GenBank/DDBJ whole genome shotgun (WGS) entry which is preliminary data.</text>
</comment>
<dbReference type="STRING" id="45357.A0A2V1AXG8"/>
<name>A0A2V1AXG8_9ASCO</name>
<accession>A0A2V1AXG8</accession>
<dbReference type="PANTHER" id="PTHR44051">
    <property type="entry name" value="GLUTATHIONE S-TRANSFERASE-RELATED"/>
    <property type="match status" value="1"/>
</dbReference>
<feature type="domain" description="GST N-terminal" evidence="2">
    <location>
        <begin position="21"/>
        <end position="108"/>
    </location>
</feature>
<dbReference type="InterPro" id="IPR004045">
    <property type="entry name" value="Glutathione_S-Trfase_N"/>
</dbReference>
<evidence type="ECO:0008006" key="6">
    <source>
        <dbReference type="Google" id="ProtNLM"/>
    </source>
</evidence>
<evidence type="ECO:0000259" key="3">
    <source>
        <dbReference type="PROSITE" id="PS50405"/>
    </source>
</evidence>
<dbReference type="AlphaFoldDB" id="A0A2V1AXG8"/>
<evidence type="ECO:0000259" key="2">
    <source>
        <dbReference type="PROSITE" id="PS50404"/>
    </source>
</evidence>
<dbReference type="Pfam" id="PF13409">
    <property type="entry name" value="GST_N_2"/>
    <property type="match status" value="1"/>
</dbReference>
<dbReference type="SUPFAM" id="SSF52833">
    <property type="entry name" value="Thioredoxin-like"/>
    <property type="match status" value="1"/>
</dbReference>
<dbReference type="PANTHER" id="PTHR44051:SF9">
    <property type="entry name" value="GLUTATHIONE S-TRANSFERASE 1"/>
    <property type="match status" value="1"/>
</dbReference>
<dbReference type="SFLD" id="SFLDG00358">
    <property type="entry name" value="Main_(cytGST)"/>
    <property type="match status" value="1"/>
</dbReference>
<dbReference type="InterPro" id="IPR040079">
    <property type="entry name" value="Glutathione_S-Trfase"/>
</dbReference>
<gene>
    <name evidence="4" type="ORF">CXQ85_002499</name>
</gene>
<proteinExistence type="inferred from homology"/>
<organism evidence="4 5">
    <name type="scientific">Candidozyma haemuli</name>
    <dbReference type="NCBI Taxonomy" id="45357"/>
    <lineage>
        <taxon>Eukaryota</taxon>
        <taxon>Fungi</taxon>
        <taxon>Dikarya</taxon>
        <taxon>Ascomycota</taxon>
        <taxon>Saccharomycotina</taxon>
        <taxon>Pichiomycetes</taxon>
        <taxon>Metschnikowiaceae</taxon>
        <taxon>Candidozyma</taxon>
    </lineage>
</organism>
<sequence length="259" mass="29158">MPNDTENIWKLLPTLTKTLFIGFPFNLPLTESRASRIVWLLEELELDFSLKVYHRVKGVLAPKELLDVFPTGMSPVLQIFKEGASEPLTLAESGHIVQYVIQHYDTKGKLTPESDADKEKVDYFLHFAEGSLQPHLVSMLVGQVASQRAPWPTNYLVKGIMGKINSEYYVKRLKTNLKFLDDTLQKKGGGFFVGDKLTGADIILEFPVGQNIFGDEQRAKQLGLDVSPREAFPHLYEWSKLVAGEPLRKKAVATEKANL</sequence>
<dbReference type="VEuPathDB" id="FungiDB:CXQ85_002499"/>
<dbReference type="Proteomes" id="UP000244309">
    <property type="component" value="Unassembled WGS sequence"/>
</dbReference>
<keyword evidence="5" id="KW-1185">Reference proteome</keyword>
<dbReference type="InterPro" id="IPR010987">
    <property type="entry name" value="Glutathione-S-Trfase_C-like"/>
</dbReference>
<evidence type="ECO:0000313" key="5">
    <source>
        <dbReference type="Proteomes" id="UP000244309"/>
    </source>
</evidence>
<dbReference type="GeneID" id="37007830"/>